<protein>
    <recommendedName>
        <fullName evidence="5">Glutathione S-transferase</fullName>
    </recommendedName>
</protein>
<dbReference type="AlphaFoldDB" id="A0AAV5WGQ9"/>
<dbReference type="PROSITE" id="PS50405">
    <property type="entry name" value="GST_CTER"/>
    <property type="match status" value="1"/>
</dbReference>
<sequence>FRVSIEDRMPTIKLIYFDGRGRGESIRHLLKLAQVPFVDVRISFEEWKTMKRGQTLLSVSFRFSTSTAFTSAPQPPFIDLSATSTVSANELEKARLDMIAELIQDLSSDYGPNWFGRCLLGKDPEYPTKVRQRLYFKQKVVPAIDKFAPLVEKFLLENGNNGLFLGDSETWVDVFAAEQFAKFVDYGEAECLDAYPSINKLIARVHAHPIIAEHLRTR</sequence>
<reference evidence="3" key="1">
    <citation type="submission" date="2023-10" db="EMBL/GenBank/DDBJ databases">
        <title>Genome assembly of Pristionchus species.</title>
        <authorList>
            <person name="Yoshida K."/>
            <person name="Sommer R.J."/>
        </authorList>
    </citation>
    <scope>NUCLEOTIDE SEQUENCE</scope>
    <source>
        <strain evidence="3">RS5133</strain>
    </source>
</reference>
<dbReference type="Pfam" id="PF14497">
    <property type="entry name" value="GST_C_3"/>
    <property type="match status" value="1"/>
</dbReference>
<evidence type="ECO:0008006" key="5">
    <source>
        <dbReference type="Google" id="ProtNLM"/>
    </source>
</evidence>
<dbReference type="Proteomes" id="UP001432322">
    <property type="component" value="Unassembled WGS sequence"/>
</dbReference>
<evidence type="ECO:0000313" key="3">
    <source>
        <dbReference type="EMBL" id="GMT31219.1"/>
    </source>
</evidence>
<feature type="domain" description="GST N-terminal" evidence="1">
    <location>
        <begin position="10"/>
        <end position="111"/>
    </location>
</feature>
<keyword evidence="4" id="KW-1185">Reference proteome</keyword>
<evidence type="ECO:0000313" key="4">
    <source>
        <dbReference type="Proteomes" id="UP001432322"/>
    </source>
</evidence>
<feature type="non-terminal residue" evidence="3">
    <location>
        <position position="218"/>
    </location>
</feature>
<feature type="non-terminal residue" evidence="3">
    <location>
        <position position="1"/>
    </location>
</feature>
<dbReference type="EMBL" id="BTSY01000006">
    <property type="protein sequence ID" value="GMT31219.1"/>
    <property type="molecule type" value="Genomic_DNA"/>
</dbReference>
<dbReference type="PROSITE" id="PS50404">
    <property type="entry name" value="GST_NTER"/>
    <property type="match status" value="1"/>
</dbReference>
<dbReference type="GO" id="GO:0006749">
    <property type="term" value="P:glutathione metabolic process"/>
    <property type="evidence" value="ECO:0007669"/>
    <property type="project" value="TreeGrafter"/>
</dbReference>
<dbReference type="PANTHER" id="PTHR11571">
    <property type="entry name" value="GLUTATHIONE S-TRANSFERASE"/>
    <property type="match status" value="1"/>
</dbReference>
<dbReference type="InterPro" id="IPR050213">
    <property type="entry name" value="GST_superfamily"/>
</dbReference>
<dbReference type="Gene3D" id="1.20.1050.130">
    <property type="match status" value="1"/>
</dbReference>
<accession>A0AAV5WGQ9</accession>
<dbReference type="CDD" id="cd03039">
    <property type="entry name" value="GST_N_Sigma_like"/>
    <property type="match status" value="1"/>
</dbReference>
<dbReference type="InterPro" id="IPR004045">
    <property type="entry name" value="Glutathione_S-Trfase_N"/>
</dbReference>
<dbReference type="InterPro" id="IPR010987">
    <property type="entry name" value="Glutathione-S-Trfase_C-like"/>
</dbReference>
<dbReference type="InterPro" id="IPR036249">
    <property type="entry name" value="Thioredoxin-like_sf"/>
</dbReference>
<dbReference type="InterPro" id="IPR004046">
    <property type="entry name" value="GST_C"/>
</dbReference>
<dbReference type="PANTHER" id="PTHR11571:SF261">
    <property type="entry name" value="GLUTATHIONE S-TRANSFERASE GST-36-RELATED"/>
    <property type="match status" value="1"/>
</dbReference>
<dbReference type="SUPFAM" id="SSF47616">
    <property type="entry name" value="GST C-terminal domain-like"/>
    <property type="match status" value="1"/>
</dbReference>
<gene>
    <name evidence="3" type="ORF">PFISCL1PPCAC_22516</name>
</gene>
<dbReference type="GO" id="GO:0004364">
    <property type="term" value="F:glutathione transferase activity"/>
    <property type="evidence" value="ECO:0007669"/>
    <property type="project" value="TreeGrafter"/>
</dbReference>
<feature type="domain" description="GST C-terminal" evidence="2">
    <location>
        <begin position="89"/>
        <end position="218"/>
    </location>
</feature>
<dbReference type="SUPFAM" id="SSF52833">
    <property type="entry name" value="Thioredoxin-like"/>
    <property type="match status" value="1"/>
</dbReference>
<organism evidence="3 4">
    <name type="scientific">Pristionchus fissidentatus</name>
    <dbReference type="NCBI Taxonomy" id="1538716"/>
    <lineage>
        <taxon>Eukaryota</taxon>
        <taxon>Metazoa</taxon>
        <taxon>Ecdysozoa</taxon>
        <taxon>Nematoda</taxon>
        <taxon>Chromadorea</taxon>
        <taxon>Rhabditida</taxon>
        <taxon>Rhabditina</taxon>
        <taxon>Diplogasteromorpha</taxon>
        <taxon>Diplogasteroidea</taxon>
        <taxon>Neodiplogasteridae</taxon>
        <taxon>Pristionchus</taxon>
    </lineage>
</organism>
<evidence type="ECO:0000259" key="1">
    <source>
        <dbReference type="PROSITE" id="PS50404"/>
    </source>
</evidence>
<dbReference type="Gene3D" id="1.20.1050.10">
    <property type="match status" value="1"/>
</dbReference>
<dbReference type="InterPro" id="IPR036282">
    <property type="entry name" value="Glutathione-S-Trfase_C_sf"/>
</dbReference>
<name>A0AAV5WGQ9_9BILA</name>
<evidence type="ECO:0000259" key="2">
    <source>
        <dbReference type="PROSITE" id="PS50405"/>
    </source>
</evidence>
<dbReference type="CDD" id="cd03192">
    <property type="entry name" value="GST_C_Sigma_like"/>
    <property type="match status" value="1"/>
</dbReference>
<dbReference type="FunFam" id="1.20.1050.10:FF:000076">
    <property type="entry name" value="Probable glutathione S-transferase gst-36"/>
    <property type="match status" value="1"/>
</dbReference>
<comment type="caution">
    <text evidence="3">The sequence shown here is derived from an EMBL/GenBank/DDBJ whole genome shotgun (WGS) entry which is preliminary data.</text>
</comment>
<proteinExistence type="predicted"/>